<dbReference type="InterPro" id="IPR039099">
    <property type="entry name" value="Pannexin"/>
</dbReference>
<sequence length="324" mass="36171">MFCNENRDHIKSLNRLDFITNESDLMYDNVVRQLLAALAQSNHDATPTMRDSGIQTLDPNMDPFDLGVGEMVGEPLVIKRPRKKMKWIPSSNPLPQPFKEPLTLTRLESNTKPDKSKPVRRKPVADSFIAPLLDTKSTQYPAIKDLSGMEKKHTRNFTLDVHPYMLTIRKPKVEATAAEPLPSEHNLDTMYLEGTHTIVHVSGAITETKVCSPESTNTAFAMMTLPTTTYVNGVSPNPPSSEDPLSPKSSPPPPLPPPLPTPPPPREPLTQMENPECDPPPLTRAPTHQLLSIHHTLFEEEEDEEHRRDRLAERPGELIAAGEC</sequence>
<dbReference type="EMBL" id="SRLO01000196">
    <property type="protein sequence ID" value="TNN68006.1"/>
    <property type="molecule type" value="Genomic_DNA"/>
</dbReference>
<evidence type="ECO:0000256" key="1">
    <source>
        <dbReference type="SAM" id="MobiDB-lite"/>
    </source>
</evidence>
<evidence type="ECO:0000313" key="2">
    <source>
        <dbReference type="EMBL" id="TNN68006.1"/>
    </source>
</evidence>
<gene>
    <name evidence="2" type="primary">Panx2</name>
    <name evidence="2" type="ORF">EYF80_021798</name>
</gene>
<keyword evidence="3" id="KW-1185">Reference proteome</keyword>
<dbReference type="OrthoDB" id="8620476at2759"/>
<organism evidence="2 3">
    <name type="scientific">Liparis tanakae</name>
    <name type="common">Tanaka's snailfish</name>
    <dbReference type="NCBI Taxonomy" id="230148"/>
    <lineage>
        <taxon>Eukaryota</taxon>
        <taxon>Metazoa</taxon>
        <taxon>Chordata</taxon>
        <taxon>Craniata</taxon>
        <taxon>Vertebrata</taxon>
        <taxon>Euteleostomi</taxon>
        <taxon>Actinopterygii</taxon>
        <taxon>Neopterygii</taxon>
        <taxon>Teleostei</taxon>
        <taxon>Neoteleostei</taxon>
        <taxon>Acanthomorphata</taxon>
        <taxon>Eupercaria</taxon>
        <taxon>Perciformes</taxon>
        <taxon>Cottioidei</taxon>
        <taxon>Cottales</taxon>
        <taxon>Liparidae</taxon>
        <taxon>Liparis</taxon>
    </lineage>
</organism>
<dbReference type="Proteomes" id="UP000314294">
    <property type="component" value="Unassembled WGS sequence"/>
</dbReference>
<dbReference type="GO" id="GO:0032732">
    <property type="term" value="P:positive regulation of interleukin-1 production"/>
    <property type="evidence" value="ECO:0007669"/>
    <property type="project" value="InterPro"/>
</dbReference>
<dbReference type="PANTHER" id="PTHR15759:SF7">
    <property type="entry name" value="PANNEXIN-2"/>
    <property type="match status" value="1"/>
</dbReference>
<feature type="compositionally biased region" description="Pro residues" evidence="1">
    <location>
        <begin position="249"/>
        <end position="267"/>
    </location>
</feature>
<comment type="caution">
    <text evidence="2">The sequence shown here is derived from an EMBL/GenBank/DDBJ whole genome shotgun (WGS) entry which is preliminary data.</text>
</comment>
<evidence type="ECO:0000313" key="3">
    <source>
        <dbReference type="Proteomes" id="UP000314294"/>
    </source>
</evidence>
<dbReference type="PANTHER" id="PTHR15759">
    <property type="entry name" value="PANNEXIN"/>
    <property type="match status" value="1"/>
</dbReference>
<protein>
    <submittedName>
        <fullName evidence="2">Pannexin-2</fullName>
    </submittedName>
</protein>
<proteinExistence type="predicted"/>
<dbReference type="GO" id="GO:0006812">
    <property type="term" value="P:monoatomic cation transport"/>
    <property type="evidence" value="ECO:0007669"/>
    <property type="project" value="InterPro"/>
</dbReference>
<dbReference type="AlphaFoldDB" id="A0A4Z2HQ90"/>
<name>A0A4Z2HQ90_9TELE</name>
<dbReference type="GO" id="GO:0005886">
    <property type="term" value="C:plasma membrane"/>
    <property type="evidence" value="ECO:0007669"/>
    <property type="project" value="TreeGrafter"/>
</dbReference>
<feature type="region of interest" description="Disordered" evidence="1">
    <location>
        <begin position="231"/>
        <end position="324"/>
    </location>
</feature>
<dbReference type="GO" id="GO:0007267">
    <property type="term" value="P:cell-cell signaling"/>
    <property type="evidence" value="ECO:0007669"/>
    <property type="project" value="TreeGrafter"/>
</dbReference>
<reference evidence="2 3" key="1">
    <citation type="submission" date="2019-03" db="EMBL/GenBank/DDBJ databases">
        <title>First draft genome of Liparis tanakae, snailfish: a comprehensive survey of snailfish specific genes.</title>
        <authorList>
            <person name="Kim W."/>
            <person name="Song I."/>
            <person name="Jeong J.-H."/>
            <person name="Kim D."/>
            <person name="Kim S."/>
            <person name="Ryu S."/>
            <person name="Song J.Y."/>
            <person name="Lee S.K."/>
        </authorList>
    </citation>
    <scope>NUCLEOTIDE SEQUENCE [LARGE SCALE GENOMIC DNA]</scope>
    <source>
        <tissue evidence="2">Muscle</tissue>
    </source>
</reference>
<feature type="compositionally biased region" description="Basic and acidic residues" evidence="1">
    <location>
        <begin position="305"/>
        <end position="316"/>
    </location>
</feature>
<accession>A0A4Z2HQ90</accession>
<dbReference type="GO" id="GO:0022829">
    <property type="term" value="F:wide pore channel activity"/>
    <property type="evidence" value="ECO:0007669"/>
    <property type="project" value="TreeGrafter"/>
</dbReference>